<dbReference type="EMBL" id="KQ483608">
    <property type="protein sequence ID" value="KYP44915.1"/>
    <property type="molecule type" value="Genomic_DNA"/>
</dbReference>
<evidence type="ECO:0000256" key="1">
    <source>
        <dbReference type="SAM" id="MobiDB-lite"/>
    </source>
</evidence>
<feature type="compositionally biased region" description="Low complexity" evidence="1">
    <location>
        <begin position="1"/>
        <end position="12"/>
    </location>
</feature>
<name>A0A151RQS7_CAJCA</name>
<feature type="region of interest" description="Disordered" evidence="1">
    <location>
        <begin position="1"/>
        <end position="32"/>
    </location>
</feature>
<dbReference type="STRING" id="3821.A0A151RQS7"/>
<protein>
    <submittedName>
        <fullName evidence="2">Uncharacterized protein</fullName>
    </submittedName>
</protein>
<dbReference type="Proteomes" id="UP000075243">
    <property type="component" value="Unassembled WGS sequence"/>
</dbReference>
<reference evidence="2" key="1">
    <citation type="journal article" date="2012" name="Nat. Biotechnol.">
        <title>Draft genome sequence of pigeonpea (Cajanus cajan), an orphan legume crop of resource-poor farmers.</title>
        <authorList>
            <person name="Varshney R.K."/>
            <person name="Chen W."/>
            <person name="Li Y."/>
            <person name="Bharti A.K."/>
            <person name="Saxena R.K."/>
            <person name="Schlueter J.A."/>
            <person name="Donoghue M.T."/>
            <person name="Azam S."/>
            <person name="Fan G."/>
            <person name="Whaley A.M."/>
            <person name="Farmer A.D."/>
            <person name="Sheridan J."/>
            <person name="Iwata A."/>
            <person name="Tuteja R."/>
            <person name="Penmetsa R.V."/>
            <person name="Wu W."/>
            <person name="Upadhyaya H.D."/>
            <person name="Yang S.P."/>
            <person name="Shah T."/>
            <person name="Saxena K.B."/>
            <person name="Michael T."/>
            <person name="McCombie W.R."/>
            <person name="Yang B."/>
            <person name="Zhang G."/>
            <person name="Yang H."/>
            <person name="Wang J."/>
            <person name="Spillane C."/>
            <person name="Cook D.R."/>
            <person name="May G.D."/>
            <person name="Xu X."/>
            <person name="Jackson S.A."/>
        </authorList>
    </citation>
    <scope>NUCLEOTIDE SEQUENCE [LARGE SCALE GENOMIC DNA]</scope>
</reference>
<accession>A0A151RQS7</accession>
<sequence length="71" mass="8059">MSNSSTGTGTSSKPRAASSQPSETSPKRKRGVFQKELQHMMYGFRDDPNVFQNRDLSAFFITWNGQFKLKL</sequence>
<proteinExistence type="predicted"/>
<evidence type="ECO:0000313" key="2">
    <source>
        <dbReference type="EMBL" id="KYP44915.1"/>
    </source>
</evidence>
<gene>
    <name evidence="2" type="ORF">KK1_033549</name>
</gene>
<evidence type="ECO:0000313" key="3">
    <source>
        <dbReference type="Proteomes" id="UP000075243"/>
    </source>
</evidence>
<dbReference type="AlphaFoldDB" id="A0A151RQS7"/>
<keyword evidence="3" id="KW-1185">Reference proteome</keyword>
<organism evidence="2 3">
    <name type="scientific">Cajanus cajan</name>
    <name type="common">Pigeon pea</name>
    <name type="synonym">Cajanus indicus</name>
    <dbReference type="NCBI Taxonomy" id="3821"/>
    <lineage>
        <taxon>Eukaryota</taxon>
        <taxon>Viridiplantae</taxon>
        <taxon>Streptophyta</taxon>
        <taxon>Embryophyta</taxon>
        <taxon>Tracheophyta</taxon>
        <taxon>Spermatophyta</taxon>
        <taxon>Magnoliopsida</taxon>
        <taxon>eudicotyledons</taxon>
        <taxon>Gunneridae</taxon>
        <taxon>Pentapetalae</taxon>
        <taxon>rosids</taxon>
        <taxon>fabids</taxon>
        <taxon>Fabales</taxon>
        <taxon>Fabaceae</taxon>
        <taxon>Papilionoideae</taxon>
        <taxon>50 kb inversion clade</taxon>
        <taxon>NPAAA clade</taxon>
        <taxon>indigoferoid/millettioid clade</taxon>
        <taxon>Phaseoleae</taxon>
        <taxon>Cajanus</taxon>
    </lineage>
</organism>
<dbReference type="Gramene" id="C.cajan_36720.t">
    <property type="protein sequence ID" value="C.cajan_36720.t"/>
    <property type="gene ID" value="C.cajan_36720"/>
</dbReference>